<sequence>MSFFDYFRASKKKSATVAKERLQIIVAHERGLRHSNLEFLPKLQQELLAVVRKYVQIEDDQIKISVEKDGHYEVLELNIALPEMEDRQPK</sequence>
<dbReference type="AlphaFoldDB" id="A0A251XB73"/>
<reference evidence="7 8" key="1">
    <citation type="submission" date="2016-12" db="EMBL/GenBank/DDBJ databases">
        <title>Thioflexothrix psekupsii D3 genome sequencing and assembly.</title>
        <authorList>
            <person name="Fomenkov A."/>
            <person name="Vincze T."/>
            <person name="Grabovich M."/>
            <person name="Anton B.P."/>
            <person name="Dubinina G."/>
            <person name="Orlova M."/>
            <person name="Belousova E."/>
            <person name="Roberts R.J."/>
        </authorList>
    </citation>
    <scope>NUCLEOTIDE SEQUENCE [LARGE SCALE GENOMIC DNA]</scope>
    <source>
        <strain evidence="7">D3</strain>
    </source>
</reference>
<dbReference type="NCBIfam" id="TIGR01215">
    <property type="entry name" value="minE"/>
    <property type="match status" value="1"/>
</dbReference>
<evidence type="ECO:0000256" key="2">
    <source>
        <dbReference type="ARBA" id="ARBA00020112"/>
    </source>
</evidence>
<comment type="similarity">
    <text evidence="1 6">Belongs to the MinE family.</text>
</comment>
<keyword evidence="4 6" id="KW-0131">Cell cycle</keyword>
<dbReference type="SUPFAM" id="SSF55229">
    <property type="entry name" value="Cell division protein MinE topological specificity domain"/>
    <property type="match status" value="1"/>
</dbReference>
<proteinExistence type="inferred from homology"/>
<evidence type="ECO:0000256" key="6">
    <source>
        <dbReference type="HAMAP-Rule" id="MF_00262"/>
    </source>
</evidence>
<keyword evidence="3 6" id="KW-0132">Cell division</keyword>
<evidence type="ECO:0000256" key="4">
    <source>
        <dbReference type="ARBA" id="ARBA00023306"/>
    </source>
</evidence>
<name>A0A251XB73_9GAMM</name>
<dbReference type="InterPro" id="IPR036707">
    <property type="entry name" value="MinE_sf"/>
</dbReference>
<evidence type="ECO:0000256" key="1">
    <source>
        <dbReference type="ARBA" id="ARBA00008168"/>
    </source>
</evidence>
<keyword evidence="8" id="KW-1185">Reference proteome</keyword>
<dbReference type="Proteomes" id="UP000194798">
    <property type="component" value="Unassembled WGS sequence"/>
</dbReference>
<dbReference type="GO" id="GO:0051301">
    <property type="term" value="P:cell division"/>
    <property type="evidence" value="ECO:0007669"/>
    <property type="project" value="UniProtKB-KW"/>
</dbReference>
<dbReference type="Gene3D" id="3.30.1070.10">
    <property type="entry name" value="Cell division topological specificity factor MinE"/>
    <property type="match status" value="1"/>
</dbReference>
<evidence type="ECO:0000256" key="5">
    <source>
        <dbReference type="ARBA" id="ARBA00025265"/>
    </source>
</evidence>
<comment type="caution">
    <text evidence="7">The sequence shown here is derived from an EMBL/GenBank/DDBJ whole genome shotgun (WGS) entry which is preliminary data.</text>
</comment>
<evidence type="ECO:0000256" key="3">
    <source>
        <dbReference type="ARBA" id="ARBA00022618"/>
    </source>
</evidence>
<dbReference type="InterPro" id="IPR005527">
    <property type="entry name" value="MinE"/>
</dbReference>
<organism evidence="7 8">
    <name type="scientific">Thioflexithrix psekupsensis</name>
    <dbReference type="NCBI Taxonomy" id="1570016"/>
    <lineage>
        <taxon>Bacteria</taxon>
        <taxon>Pseudomonadati</taxon>
        <taxon>Pseudomonadota</taxon>
        <taxon>Gammaproteobacteria</taxon>
        <taxon>Thiotrichales</taxon>
        <taxon>Thioflexithrix</taxon>
    </lineage>
</organism>
<evidence type="ECO:0000313" key="8">
    <source>
        <dbReference type="Proteomes" id="UP000194798"/>
    </source>
</evidence>
<dbReference type="NCBIfam" id="NF001422">
    <property type="entry name" value="PRK00296.1"/>
    <property type="match status" value="1"/>
</dbReference>
<dbReference type="GO" id="GO:0032955">
    <property type="term" value="P:regulation of division septum assembly"/>
    <property type="evidence" value="ECO:0007669"/>
    <property type="project" value="InterPro"/>
</dbReference>
<comment type="function">
    <text evidence="5 6">Prevents the cell division inhibition by proteins MinC and MinD at internal division sites while permitting inhibition at polar sites. This ensures cell division at the proper site by restricting the formation of a division septum at the midpoint of the long axis of the cell.</text>
</comment>
<dbReference type="RefSeq" id="WP_086487140.1">
    <property type="nucleotide sequence ID" value="NZ_MSLT01000006.1"/>
</dbReference>
<dbReference type="Pfam" id="PF03776">
    <property type="entry name" value="MinE"/>
    <property type="match status" value="1"/>
</dbReference>
<dbReference type="OrthoDB" id="9802655at2"/>
<evidence type="ECO:0000313" key="7">
    <source>
        <dbReference type="EMBL" id="OUD15543.1"/>
    </source>
</evidence>
<dbReference type="EMBL" id="MSLT01000006">
    <property type="protein sequence ID" value="OUD15543.1"/>
    <property type="molecule type" value="Genomic_DNA"/>
</dbReference>
<dbReference type="HAMAP" id="MF_00262">
    <property type="entry name" value="MinE"/>
    <property type="match status" value="1"/>
</dbReference>
<protein>
    <recommendedName>
        <fullName evidence="2 6">Cell division topological specificity factor</fullName>
    </recommendedName>
</protein>
<dbReference type="FunFam" id="3.30.1070.10:FF:000001">
    <property type="entry name" value="Cell division topological specificity factor"/>
    <property type="match status" value="1"/>
</dbReference>
<gene>
    <name evidence="6" type="primary">minE</name>
    <name evidence="7" type="ORF">TPSD3_03210</name>
</gene>
<accession>A0A251XB73</accession>
<dbReference type="GO" id="GO:0042802">
    <property type="term" value="F:identical protein binding"/>
    <property type="evidence" value="ECO:0007669"/>
    <property type="project" value="UniProtKB-ARBA"/>
</dbReference>